<dbReference type="AlphaFoldDB" id="A0A7Y0HF85"/>
<organism evidence="2 3">
    <name type="scientific">Pacificispira spongiicola</name>
    <dbReference type="NCBI Taxonomy" id="2729598"/>
    <lineage>
        <taxon>Bacteria</taxon>
        <taxon>Pseudomonadati</taxon>
        <taxon>Pseudomonadota</taxon>
        <taxon>Alphaproteobacteria</taxon>
        <taxon>Rhodospirillales</taxon>
        <taxon>Rhodospirillaceae</taxon>
        <taxon>Pacificispira</taxon>
    </lineage>
</organism>
<keyword evidence="3" id="KW-1185">Reference proteome</keyword>
<dbReference type="PROSITE" id="PS51257">
    <property type="entry name" value="PROKAR_LIPOPROTEIN"/>
    <property type="match status" value="1"/>
</dbReference>
<reference evidence="2 3" key="1">
    <citation type="submission" date="2020-04" db="EMBL/GenBank/DDBJ databases">
        <title>Rhodospirillaceae bacterium KN72 isolated from deep sea.</title>
        <authorList>
            <person name="Zhang D.-C."/>
        </authorList>
    </citation>
    <scope>NUCLEOTIDE SEQUENCE [LARGE SCALE GENOMIC DNA]</scope>
    <source>
        <strain evidence="2 3">KN72</strain>
    </source>
</reference>
<evidence type="ECO:0008006" key="4">
    <source>
        <dbReference type="Google" id="ProtNLM"/>
    </source>
</evidence>
<comment type="caution">
    <text evidence="2">The sequence shown here is derived from an EMBL/GenBank/DDBJ whole genome shotgun (WGS) entry which is preliminary data.</text>
</comment>
<name>A0A7Y0HF85_9PROT</name>
<feature type="chain" id="PRO_5031332392" description="Secreted protein" evidence="1">
    <location>
        <begin position="26"/>
        <end position="206"/>
    </location>
</feature>
<dbReference type="Proteomes" id="UP000539372">
    <property type="component" value="Unassembled WGS sequence"/>
</dbReference>
<accession>A0A7Y0HF85</accession>
<evidence type="ECO:0000313" key="3">
    <source>
        <dbReference type="Proteomes" id="UP000539372"/>
    </source>
</evidence>
<keyword evidence="1" id="KW-0732">Signal</keyword>
<protein>
    <recommendedName>
        <fullName evidence="4">Secreted protein</fullName>
    </recommendedName>
</protein>
<gene>
    <name evidence="2" type="ORF">HH303_13705</name>
</gene>
<dbReference type="RefSeq" id="WP_169625933.1">
    <property type="nucleotide sequence ID" value="NZ_JABBNT010000004.1"/>
</dbReference>
<sequence>MMRFFQFLGAAFLACATIPVSEAFAETAQTAPVVVRVDGKDPEDGSHLTGVRVASEDSKAFLFLMCDSDNTNPRIVFGHGKVLNKHTKPIGFDISIDGRPVERHYFAVLRNQKSAVFFVRTAEMYEDRFGKSPNVFNESSRAVNPAYIAWTDNIYNKLTADLFFGKVAALRFTDGEGEKFTYVFRLVQLAEHITQLKACYEAPRVY</sequence>
<dbReference type="EMBL" id="JABBNT010000004">
    <property type="protein sequence ID" value="NMM45545.1"/>
    <property type="molecule type" value="Genomic_DNA"/>
</dbReference>
<evidence type="ECO:0000313" key="2">
    <source>
        <dbReference type="EMBL" id="NMM45545.1"/>
    </source>
</evidence>
<evidence type="ECO:0000256" key="1">
    <source>
        <dbReference type="SAM" id="SignalP"/>
    </source>
</evidence>
<proteinExistence type="predicted"/>
<feature type="signal peptide" evidence="1">
    <location>
        <begin position="1"/>
        <end position="25"/>
    </location>
</feature>